<evidence type="ECO:0000256" key="3">
    <source>
        <dbReference type="ARBA" id="ARBA00022692"/>
    </source>
</evidence>
<dbReference type="Gramene" id="RZC74040">
    <property type="protein sequence ID" value="RZC74040"/>
    <property type="gene ID" value="C5167_049519"/>
</dbReference>
<dbReference type="Proteomes" id="UP000316621">
    <property type="component" value="Chromosome 8"/>
</dbReference>
<evidence type="ECO:0000313" key="6">
    <source>
        <dbReference type="EMBL" id="RZC74040.1"/>
    </source>
</evidence>
<gene>
    <name evidence="6" type="ORF">C5167_049519</name>
</gene>
<dbReference type="PANTHER" id="PTHR23504:SF15">
    <property type="entry name" value="MAJOR FACILITATOR SUPERFAMILY (MFS) PROFILE DOMAIN-CONTAINING PROTEIN"/>
    <property type="match status" value="1"/>
</dbReference>
<accession>A0A4Y7KNX4</accession>
<evidence type="ECO:0000256" key="1">
    <source>
        <dbReference type="ARBA" id="ARBA00004141"/>
    </source>
</evidence>
<evidence type="ECO:0000256" key="2">
    <source>
        <dbReference type="ARBA" id="ARBA00022448"/>
    </source>
</evidence>
<keyword evidence="4" id="KW-1133">Transmembrane helix</keyword>
<evidence type="ECO:0000256" key="4">
    <source>
        <dbReference type="ARBA" id="ARBA00022989"/>
    </source>
</evidence>
<keyword evidence="7" id="KW-1185">Reference proteome</keyword>
<sequence length="155" mass="17020">MYQDCIRHIFGLSTNLWMAVSMRFLHGAISGMFDQVQAYAAESQRQTGAVKGISSTVMSLFKVFGPADGWCHICPVGILHCAQGYVILDIVGVCSKESLLNAYRKVRHLDYIAERRNYEGGDRSARFGGPIGRAPREFGGDEGGAPAECQPKFKV</sequence>
<comment type="subcellular location">
    <subcellularLocation>
        <location evidence="1">Membrane</location>
        <topology evidence="1">Multi-pass membrane protein</topology>
    </subcellularLocation>
</comment>
<dbReference type="EMBL" id="CM010722">
    <property type="protein sequence ID" value="RZC74040.1"/>
    <property type="molecule type" value="Genomic_DNA"/>
</dbReference>
<keyword evidence="5" id="KW-0472">Membrane</keyword>
<dbReference type="GO" id="GO:0016020">
    <property type="term" value="C:membrane"/>
    <property type="evidence" value="ECO:0007669"/>
    <property type="project" value="UniProtKB-SubCell"/>
</dbReference>
<protein>
    <submittedName>
        <fullName evidence="6">Uncharacterized protein</fullName>
    </submittedName>
</protein>
<evidence type="ECO:0000256" key="5">
    <source>
        <dbReference type="ARBA" id="ARBA00023136"/>
    </source>
</evidence>
<keyword evidence="2" id="KW-0813">Transport</keyword>
<evidence type="ECO:0000313" key="7">
    <source>
        <dbReference type="Proteomes" id="UP000316621"/>
    </source>
</evidence>
<name>A0A4Y7KNX4_PAPSO</name>
<proteinExistence type="predicted"/>
<keyword evidence="3" id="KW-0812">Transmembrane</keyword>
<organism evidence="6 7">
    <name type="scientific">Papaver somniferum</name>
    <name type="common">Opium poppy</name>
    <dbReference type="NCBI Taxonomy" id="3469"/>
    <lineage>
        <taxon>Eukaryota</taxon>
        <taxon>Viridiplantae</taxon>
        <taxon>Streptophyta</taxon>
        <taxon>Embryophyta</taxon>
        <taxon>Tracheophyta</taxon>
        <taxon>Spermatophyta</taxon>
        <taxon>Magnoliopsida</taxon>
        <taxon>Ranunculales</taxon>
        <taxon>Papaveraceae</taxon>
        <taxon>Papaveroideae</taxon>
        <taxon>Papaver</taxon>
    </lineage>
</organism>
<dbReference type="AlphaFoldDB" id="A0A4Y7KNX4"/>
<dbReference type="PANTHER" id="PTHR23504">
    <property type="entry name" value="MAJOR FACILITATOR SUPERFAMILY DOMAIN-CONTAINING PROTEIN 10"/>
    <property type="match status" value="1"/>
</dbReference>
<reference evidence="6 7" key="1">
    <citation type="journal article" date="2018" name="Science">
        <title>The opium poppy genome and morphinan production.</title>
        <authorList>
            <person name="Guo L."/>
            <person name="Winzer T."/>
            <person name="Yang X."/>
            <person name="Li Y."/>
            <person name="Ning Z."/>
            <person name="He Z."/>
            <person name="Teodor R."/>
            <person name="Lu Y."/>
            <person name="Bowser T.A."/>
            <person name="Graham I.A."/>
            <person name="Ye K."/>
        </authorList>
    </citation>
    <scope>NUCLEOTIDE SEQUENCE [LARGE SCALE GENOMIC DNA]</scope>
    <source>
        <strain evidence="7">cv. HN1</strain>
        <tissue evidence="6">Leaves</tissue>
    </source>
</reference>